<dbReference type="Pfam" id="PF17900">
    <property type="entry name" value="Peptidase_M1_N"/>
    <property type="match status" value="1"/>
</dbReference>
<keyword evidence="17" id="KW-0325">Glycoprotein</keyword>
<evidence type="ECO:0000256" key="22">
    <source>
        <dbReference type="PIRSR" id="PIRSR634016-4"/>
    </source>
</evidence>
<feature type="chain" id="PRO_5044667886" description="Aminopeptidase" evidence="24">
    <location>
        <begin position="33"/>
        <end position="942"/>
    </location>
</feature>
<keyword evidence="9 21" id="KW-0862">Zinc</keyword>
<comment type="cofactor">
    <cofactor evidence="21 23">
        <name>Zn(2+)</name>
        <dbReference type="ChEBI" id="CHEBI:29105"/>
    </cofactor>
    <text evidence="21 23">Binds 1 zinc ion per subunit.</text>
</comment>
<dbReference type="InterPro" id="IPR001930">
    <property type="entry name" value="Peptidase_M1"/>
</dbReference>
<evidence type="ECO:0000256" key="14">
    <source>
        <dbReference type="ARBA" id="ARBA00023130"/>
    </source>
</evidence>
<keyword evidence="4 23" id="KW-0645">Protease</keyword>
<dbReference type="InterPro" id="IPR050344">
    <property type="entry name" value="Peptidase_M1_aminopeptidases"/>
</dbReference>
<dbReference type="RefSeq" id="XP_036703112.1">
    <property type="nucleotide sequence ID" value="XM_036847217.1"/>
</dbReference>
<dbReference type="Gene3D" id="2.60.40.1730">
    <property type="entry name" value="tricorn interacting facor f3 domain"/>
    <property type="match status" value="1"/>
</dbReference>
<keyword evidence="24" id="KW-0732">Signal</keyword>
<dbReference type="GO" id="GO:0005789">
    <property type="term" value="C:endoplasmic reticulum membrane"/>
    <property type="evidence" value="ECO:0007669"/>
    <property type="project" value="UniProtKB-SubCell"/>
</dbReference>
<evidence type="ECO:0000256" key="13">
    <source>
        <dbReference type="ARBA" id="ARBA00023049"/>
    </source>
</evidence>
<feature type="domain" description="Aminopeptidase N-like N-terminal" evidence="27">
    <location>
        <begin position="61"/>
        <end position="247"/>
    </location>
</feature>
<evidence type="ECO:0000313" key="29">
    <source>
        <dbReference type="RefSeq" id="XP_036703111.1"/>
    </source>
</evidence>
<protein>
    <recommendedName>
        <fullName evidence="23">Aminopeptidase</fullName>
        <ecNumber evidence="23">3.4.11.-</ecNumber>
    </recommendedName>
</protein>
<evidence type="ECO:0000256" key="17">
    <source>
        <dbReference type="ARBA" id="ARBA00023180"/>
    </source>
</evidence>
<dbReference type="Pfam" id="PF01433">
    <property type="entry name" value="Peptidase_M1"/>
    <property type="match status" value="1"/>
</dbReference>
<feature type="signal peptide" evidence="24">
    <location>
        <begin position="1"/>
        <end position="32"/>
    </location>
</feature>
<evidence type="ECO:0000256" key="21">
    <source>
        <dbReference type="PIRSR" id="PIRSR634016-3"/>
    </source>
</evidence>
<keyword evidence="13 23" id="KW-0482">Metalloprotease</keyword>
<evidence type="ECO:0000256" key="8">
    <source>
        <dbReference type="ARBA" id="ARBA00022824"/>
    </source>
</evidence>
<gene>
    <name evidence="29 30" type="primary">ERAP1</name>
</gene>
<feature type="site" description="Transition state stabilizer" evidence="22">
    <location>
        <position position="439"/>
    </location>
</feature>
<evidence type="ECO:0000256" key="20">
    <source>
        <dbReference type="PIRSR" id="PIRSR634016-1"/>
    </source>
</evidence>
<evidence type="ECO:0000256" key="7">
    <source>
        <dbReference type="ARBA" id="ARBA00022801"/>
    </source>
</evidence>
<evidence type="ECO:0000259" key="26">
    <source>
        <dbReference type="Pfam" id="PF11838"/>
    </source>
</evidence>
<keyword evidence="15" id="KW-0472">Membrane</keyword>
<feature type="domain" description="ERAP1-like C-terminal" evidence="26">
    <location>
        <begin position="598"/>
        <end position="917"/>
    </location>
</feature>
<dbReference type="FunFam" id="2.60.40.1730:FF:000001">
    <property type="entry name" value="Leucyl-cystinyl aminopeptidase"/>
    <property type="match status" value="1"/>
</dbReference>
<keyword evidence="14" id="KW-1064">Adaptive immunity</keyword>
<keyword evidence="28" id="KW-1185">Reference proteome</keyword>
<evidence type="ECO:0000313" key="30">
    <source>
        <dbReference type="RefSeq" id="XP_036703112.1"/>
    </source>
</evidence>
<feature type="binding site" evidence="21">
    <location>
        <position position="358"/>
    </location>
    <ligand>
        <name>Zn(2+)</name>
        <dbReference type="ChEBI" id="CHEBI:29105"/>
        <note>catalytic</note>
    </ligand>
</feature>
<evidence type="ECO:0000259" key="25">
    <source>
        <dbReference type="Pfam" id="PF01433"/>
    </source>
</evidence>
<feature type="binding site" evidence="21">
    <location>
        <position position="354"/>
    </location>
    <ligand>
        <name>Zn(2+)</name>
        <dbReference type="ChEBI" id="CHEBI:29105"/>
        <note>catalytic</note>
    </ligand>
</feature>
<dbReference type="GO" id="GO:0070006">
    <property type="term" value="F:metalloaminopeptidase activity"/>
    <property type="evidence" value="ECO:0007669"/>
    <property type="project" value="TreeGrafter"/>
</dbReference>
<evidence type="ECO:0000256" key="5">
    <source>
        <dbReference type="ARBA" id="ARBA00022692"/>
    </source>
</evidence>
<dbReference type="SUPFAM" id="SSF55486">
    <property type="entry name" value="Metalloproteases ('zincins'), catalytic domain"/>
    <property type="match status" value="1"/>
</dbReference>
<comment type="function">
    <text evidence="18">Aminopeptidase that plays a central role in peptide trimming, a step required for the generation of most HLA class I-binding peptides. Peptide trimming is essential to customize longer precursor peptides to fit them to the correct length required for presentation on MHC class I molecules. Strongly prefers substrates 9-16 residues long. Rapidly degrades 13-mer to a 9-mer and then stops. Preferentially hydrolyzes the residue Leu and peptides with a hydrophobic C-terminus, while it has weak activity toward peptides with charged C-terminus. May play a role in the inactivation of peptide hormones. May be involved in the regulation of blood pressure through the inactivation of angiotensin II and/or the generation of bradykinin in the kidney.</text>
</comment>
<evidence type="ECO:0000256" key="2">
    <source>
        <dbReference type="ARBA" id="ARBA00010136"/>
    </source>
</evidence>
<dbReference type="Pfam" id="PF11838">
    <property type="entry name" value="ERAP1_C"/>
    <property type="match status" value="1"/>
</dbReference>
<evidence type="ECO:0000256" key="11">
    <source>
        <dbReference type="ARBA" id="ARBA00022968"/>
    </source>
</evidence>
<dbReference type="FunFam" id="2.60.40.1910:FF:000001">
    <property type="entry name" value="Leucyl-cystinyl aminopeptidase"/>
    <property type="match status" value="1"/>
</dbReference>
<keyword evidence="8" id="KW-0256">Endoplasmic reticulum</keyword>
<evidence type="ECO:0000256" key="16">
    <source>
        <dbReference type="ARBA" id="ARBA00023157"/>
    </source>
</evidence>
<comment type="similarity">
    <text evidence="2 23">Belongs to the peptidase M1 family.</text>
</comment>
<evidence type="ECO:0000259" key="27">
    <source>
        <dbReference type="Pfam" id="PF17900"/>
    </source>
</evidence>
<organism evidence="28 30">
    <name type="scientific">Balaenoptera musculus</name>
    <name type="common">Blue whale</name>
    <dbReference type="NCBI Taxonomy" id="9771"/>
    <lineage>
        <taxon>Eukaryota</taxon>
        <taxon>Metazoa</taxon>
        <taxon>Chordata</taxon>
        <taxon>Craniata</taxon>
        <taxon>Vertebrata</taxon>
        <taxon>Euteleostomi</taxon>
        <taxon>Mammalia</taxon>
        <taxon>Eutheria</taxon>
        <taxon>Laurasiatheria</taxon>
        <taxon>Artiodactyla</taxon>
        <taxon>Whippomorpha</taxon>
        <taxon>Cetacea</taxon>
        <taxon>Mysticeti</taxon>
        <taxon>Balaenopteridae</taxon>
        <taxon>Balaenoptera</taxon>
    </lineage>
</organism>
<dbReference type="GeneID" id="118892447"/>
<evidence type="ECO:0000256" key="12">
    <source>
        <dbReference type="ARBA" id="ARBA00022989"/>
    </source>
</evidence>
<keyword evidence="3 23" id="KW-0031">Aminopeptidase</keyword>
<evidence type="ECO:0000256" key="19">
    <source>
        <dbReference type="ARBA" id="ARBA00063353"/>
    </source>
</evidence>
<dbReference type="Gene3D" id="1.10.390.10">
    <property type="entry name" value="Neutral Protease Domain 2"/>
    <property type="match status" value="1"/>
</dbReference>
<dbReference type="Gene3D" id="2.60.40.1910">
    <property type="match status" value="1"/>
</dbReference>
<dbReference type="GO" id="GO:0043171">
    <property type="term" value="P:peptide catabolic process"/>
    <property type="evidence" value="ECO:0007669"/>
    <property type="project" value="TreeGrafter"/>
</dbReference>
<keyword evidence="6 21" id="KW-0479">Metal-binding</keyword>
<evidence type="ECO:0000256" key="24">
    <source>
        <dbReference type="SAM" id="SignalP"/>
    </source>
</evidence>
<dbReference type="FunFam" id="1.10.390.10:FF:000007">
    <property type="entry name" value="Aminopeptidase"/>
    <property type="match status" value="1"/>
</dbReference>
<dbReference type="InterPro" id="IPR034016">
    <property type="entry name" value="M1_APN-typ"/>
</dbReference>
<dbReference type="GO" id="GO:0005615">
    <property type="term" value="C:extracellular space"/>
    <property type="evidence" value="ECO:0007669"/>
    <property type="project" value="TreeGrafter"/>
</dbReference>
<evidence type="ECO:0000256" key="3">
    <source>
        <dbReference type="ARBA" id="ARBA00022438"/>
    </source>
</evidence>
<evidence type="ECO:0000256" key="15">
    <source>
        <dbReference type="ARBA" id="ARBA00023136"/>
    </source>
</evidence>
<evidence type="ECO:0000256" key="18">
    <source>
        <dbReference type="ARBA" id="ARBA00053064"/>
    </source>
</evidence>
<dbReference type="InterPro" id="IPR045357">
    <property type="entry name" value="Aminopeptidase_N-like_N"/>
</dbReference>
<dbReference type="FunFam" id="1.25.50.20:FF:000003">
    <property type="entry name" value="Leucyl-cystinyl aminopeptidase"/>
    <property type="match status" value="1"/>
</dbReference>
<proteinExistence type="inferred from homology"/>
<feature type="active site" description="Proton acceptor" evidence="20">
    <location>
        <position position="355"/>
    </location>
</feature>
<evidence type="ECO:0000313" key="28">
    <source>
        <dbReference type="Proteomes" id="UP000694857"/>
    </source>
</evidence>
<comment type="subunit">
    <text evidence="19">Monomer. May also exist as a heterodimer; with ERAP2. Interacts with RBMX.</text>
</comment>
<comment type="subcellular location">
    <subcellularLocation>
        <location evidence="1">Endoplasmic reticulum membrane</location>
        <topology evidence="1">Single-pass type II membrane protein</topology>
    </subcellularLocation>
</comment>
<keyword evidence="7 23" id="KW-0378">Hydrolase</keyword>
<feature type="binding site" evidence="21">
    <location>
        <position position="377"/>
    </location>
    <ligand>
        <name>Zn(2+)</name>
        <dbReference type="ChEBI" id="CHEBI:29105"/>
        <note>catalytic</note>
    </ligand>
</feature>
<evidence type="ECO:0000256" key="4">
    <source>
        <dbReference type="ARBA" id="ARBA00022670"/>
    </source>
</evidence>
<dbReference type="GO" id="GO:0008270">
    <property type="term" value="F:zinc ion binding"/>
    <property type="evidence" value="ECO:0007669"/>
    <property type="project" value="UniProtKB-UniRule"/>
</dbReference>
<dbReference type="Proteomes" id="UP000694857">
    <property type="component" value="Chromosome 3"/>
</dbReference>
<dbReference type="InterPro" id="IPR027268">
    <property type="entry name" value="Peptidase_M4/M1_CTD_sf"/>
</dbReference>
<dbReference type="PANTHER" id="PTHR11533">
    <property type="entry name" value="PROTEASE M1 ZINC METALLOPROTEASE"/>
    <property type="match status" value="1"/>
</dbReference>
<evidence type="ECO:0000256" key="23">
    <source>
        <dbReference type="RuleBase" id="RU364040"/>
    </source>
</evidence>
<dbReference type="AlphaFoldDB" id="A0A8B8X0K0"/>
<name>A0A8B8X0K0_BALMU</name>
<feature type="domain" description="Peptidase M1 membrane alanine aminopeptidase" evidence="25">
    <location>
        <begin position="282"/>
        <end position="486"/>
    </location>
</feature>
<dbReference type="SUPFAM" id="SSF63737">
    <property type="entry name" value="Leukotriene A4 hydrolase N-terminal domain"/>
    <property type="match status" value="1"/>
</dbReference>
<sequence>MISLSIKRPLVTMSFLLSSLLMLLTVATPSWCQRSETTSPKASNRAPFPWNKMRLPEHITPVHYDLVIHANLTTLTFGGTTEIEITASKPTSTIVLHSHHLQISKAALRKGAGERQSLEPLRVLEYPPQEQIALLAPEPLVVGLPYTIVIDYAGNLSESFHGFYKSTYRTKEGEVRILASTQFEPTAARMAFPCFDEPAFKASFSIKIRREPRHLAISNMPLVKSVTVAEGLVEDHFDVTVKMSTYLVAFIVSDFKSVSKMTKSGVKVSVYAVPDKINQADYALDAAVTLLEFYEDYFSIPYPLSKQDLAAIPDFQSGAMENWGLTTYRESSLLFDAEKSSASSKLGITMTVSHELAHQWFGNLVTMEWWNDLWLNEGFAKFMEFVSVSVTHPELKVEDYFFDKCFNAMEVDALNSSHPVSTPVENPAQIREIFDEVSYEKGACILNMLRDYLGADAFKSGIVKYLQKYSYKNTKNEDLWNSMASICPTDGTQRMDGFCSRGEHSASSSHWRQEGLDVKTMMNTWTLQKGFPLITITVRGRNVHVKQEHYVKGPDDAPETGYLWHVPLTFITSNSDSVQRFLLKTRTDVLILPEEVEWIKFNVGMNGYYVVHYEDDGWDSLTGLLKGTHTAISSSDRASLINNAFQLVSIGKLSIEKALDLSLYLKHETEIMPVFQGLNELIPMYKLMEKRDVNEVETQFKAFLIGLLRDLIDKQTWTDGGAISERMLRSQLLLLACVRKYQPCVQKAEGYFRRWQEANGNLSLPSDVTLAVFAVGAQNPEGWDFLYSKYQSSLSSTEKNQIEFALCITHNKEKLQWLLEQSFKGDTIKTQEFPDILRAIGRNPVGYPLAWQFLRENWNKLVQKFELGSNSIAYMVMGTTNQFSTRARLEEVKEFFSSLKENGSQLRCVQQTIETIEENIRWMDKNFDKIRVWLQNEKLELL</sequence>
<dbReference type="EC" id="3.4.11.-" evidence="23"/>
<keyword evidence="12" id="KW-1133">Transmembrane helix</keyword>
<dbReference type="PANTHER" id="PTHR11533:SF156">
    <property type="entry name" value="ENDOPLASMIC RETICULUM AMINOPEPTIDASE 1"/>
    <property type="match status" value="1"/>
</dbReference>
<dbReference type="PRINTS" id="PR00756">
    <property type="entry name" value="ALADIPTASE"/>
</dbReference>
<evidence type="ECO:0000256" key="10">
    <source>
        <dbReference type="ARBA" id="ARBA00022859"/>
    </source>
</evidence>
<evidence type="ECO:0000256" key="1">
    <source>
        <dbReference type="ARBA" id="ARBA00004648"/>
    </source>
</evidence>
<dbReference type="GO" id="GO:0042277">
    <property type="term" value="F:peptide binding"/>
    <property type="evidence" value="ECO:0007669"/>
    <property type="project" value="TreeGrafter"/>
</dbReference>
<dbReference type="GO" id="GO:0006508">
    <property type="term" value="P:proteolysis"/>
    <property type="evidence" value="ECO:0007669"/>
    <property type="project" value="UniProtKB-KW"/>
</dbReference>
<keyword evidence="11" id="KW-0735">Signal-anchor</keyword>
<evidence type="ECO:0000256" key="6">
    <source>
        <dbReference type="ARBA" id="ARBA00022723"/>
    </source>
</evidence>
<accession>A0A8B8X0K0</accession>
<dbReference type="CDD" id="cd09601">
    <property type="entry name" value="M1_APN-Q_like"/>
    <property type="match status" value="1"/>
</dbReference>
<dbReference type="InterPro" id="IPR042097">
    <property type="entry name" value="Aminopeptidase_N-like_N_sf"/>
</dbReference>
<dbReference type="RefSeq" id="XP_036703111.1">
    <property type="nucleotide sequence ID" value="XM_036847216.1"/>
</dbReference>
<reference evidence="29 30" key="1">
    <citation type="submission" date="2025-04" db="UniProtKB">
        <authorList>
            <consortium name="RefSeq"/>
        </authorList>
    </citation>
    <scope>IDENTIFICATION</scope>
    <source>
        <tissue evidence="29 30">Epidermis and Blubber</tissue>
    </source>
</reference>
<dbReference type="Gene3D" id="1.25.50.20">
    <property type="match status" value="1"/>
</dbReference>
<keyword evidence="16" id="KW-1015">Disulfide bond</keyword>
<dbReference type="InterPro" id="IPR014782">
    <property type="entry name" value="Peptidase_M1_dom"/>
</dbReference>
<dbReference type="GO" id="GO:0002250">
    <property type="term" value="P:adaptive immune response"/>
    <property type="evidence" value="ECO:0007669"/>
    <property type="project" value="UniProtKB-KW"/>
</dbReference>
<keyword evidence="5" id="KW-0812">Transmembrane</keyword>
<evidence type="ECO:0000256" key="9">
    <source>
        <dbReference type="ARBA" id="ARBA00022833"/>
    </source>
</evidence>
<dbReference type="CTD" id="51752"/>
<dbReference type="InterPro" id="IPR024571">
    <property type="entry name" value="ERAP1-like_C_dom"/>
</dbReference>
<keyword evidence="10" id="KW-0391">Immunity</keyword>